<organism evidence="2 3">
    <name type="scientific">Brachionus plicatilis</name>
    <name type="common">Marine rotifer</name>
    <name type="synonym">Brachionus muelleri</name>
    <dbReference type="NCBI Taxonomy" id="10195"/>
    <lineage>
        <taxon>Eukaryota</taxon>
        <taxon>Metazoa</taxon>
        <taxon>Spiralia</taxon>
        <taxon>Gnathifera</taxon>
        <taxon>Rotifera</taxon>
        <taxon>Eurotatoria</taxon>
        <taxon>Monogononta</taxon>
        <taxon>Pseudotrocha</taxon>
        <taxon>Ploima</taxon>
        <taxon>Brachionidae</taxon>
        <taxon>Brachionus</taxon>
    </lineage>
</organism>
<feature type="non-terminal residue" evidence="2">
    <location>
        <position position="1"/>
    </location>
</feature>
<keyword evidence="3" id="KW-1185">Reference proteome</keyword>
<comment type="caution">
    <text evidence="2">The sequence shown here is derived from an EMBL/GenBank/DDBJ whole genome shotgun (WGS) entry which is preliminary data.</text>
</comment>
<proteinExistence type="predicted"/>
<sequence>IAFKASYKPTLYFVLSLLHYYFILNLTRLEKDSPVSEIRKILKNSLETIFSKHHCKKNWSIASLFYLVKYDKIFSKAPRHFLSKISSNKTVHFVFLLVSKEIKAKLNSTLGDLWFLKINISTAFENTISMNYLSKQNNIKSKCSSYFSTIHLHAILMFVGWAVLINISNILSKYLKSRKYTNVFSNCILMMGILFVTGGIIFGFWSSHGLPHLAHLIIGLAAYLLILVQPVIELIDCESKLRLSPFSSSSSKVRSSLSVSLMLILFSINLNNSVCLSKVF</sequence>
<feature type="transmembrane region" description="Helical" evidence="1">
    <location>
        <begin position="150"/>
        <end position="171"/>
    </location>
</feature>
<keyword evidence="1" id="KW-0472">Membrane</keyword>
<dbReference type="Proteomes" id="UP000276133">
    <property type="component" value="Unassembled WGS sequence"/>
</dbReference>
<dbReference type="Gene3D" id="1.20.120.1770">
    <property type="match status" value="1"/>
</dbReference>
<feature type="transmembrane region" description="Helical" evidence="1">
    <location>
        <begin position="183"/>
        <end position="206"/>
    </location>
</feature>
<evidence type="ECO:0000313" key="3">
    <source>
        <dbReference type="Proteomes" id="UP000276133"/>
    </source>
</evidence>
<dbReference type="EMBL" id="REGN01009359">
    <property type="protein sequence ID" value="RNA01368.1"/>
    <property type="molecule type" value="Genomic_DNA"/>
</dbReference>
<keyword evidence="1" id="KW-1133">Transmembrane helix</keyword>
<feature type="transmembrane region" description="Helical" evidence="1">
    <location>
        <begin position="212"/>
        <end position="232"/>
    </location>
</feature>
<evidence type="ECO:0000313" key="2">
    <source>
        <dbReference type="EMBL" id="RNA01368.1"/>
    </source>
</evidence>
<accession>A0A3M7PRU1</accession>
<gene>
    <name evidence="2" type="ORF">BpHYR1_010592</name>
</gene>
<reference evidence="2 3" key="1">
    <citation type="journal article" date="2018" name="Sci. Rep.">
        <title>Genomic signatures of local adaptation to the degree of environmental predictability in rotifers.</title>
        <authorList>
            <person name="Franch-Gras L."/>
            <person name="Hahn C."/>
            <person name="Garcia-Roger E.M."/>
            <person name="Carmona M.J."/>
            <person name="Serra M."/>
            <person name="Gomez A."/>
        </authorList>
    </citation>
    <scope>NUCLEOTIDE SEQUENCE [LARGE SCALE GENOMIC DNA]</scope>
    <source>
        <strain evidence="2">HYR1</strain>
    </source>
</reference>
<name>A0A3M7PRU1_BRAPC</name>
<dbReference type="AlphaFoldDB" id="A0A3M7PRU1"/>
<keyword evidence="1" id="KW-0812">Transmembrane</keyword>
<protein>
    <submittedName>
        <fullName evidence="2">Uncharacterized protein</fullName>
    </submittedName>
</protein>
<evidence type="ECO:0000256" key="1">
    <source>
        <dbReference type="SAM" id="Phobius"/>
    </source>
</evidence>